<sequence>MSTKAEKPVLQGQRIKTRKRDEKAKFDPIGFRDNILQGFAGIGGSDIEAIHKYLDAAGSKLDYRTYGEALFDILLAGGILAPGGAVSEDGAESGPVRTTVCVFGAPAADIETLRPYAQLFVRLMRRYKYLEKIFVEEVKKSMLFLRGFSAGDRDRLAICIAMWAVDGVVQPTVLSNLIQEHLVREGIAVDFICKVLLTVGSLKDSSQVTIFLRKAKLERRIMEFLPANKRTPEYFSNLFEEKGLGEIVKMQMSLKKENGVMSLQRYLTQHLHDKTPIKDISLKLTQLSEKHNIGEATIIATVWSSVMADVEWNKKEELVADQALKHLRVYTPLFRAHTQTARSELHLLVKVQEFCYDNMNFMKVFQKIVLLFYKSEVLSEEVILKWYKDSHSAKGKTVFLDQMKKFVEWLQNAEEESDEESDEKED</sequence>
<dbReference type="OMA" id="ELIQCIW"/>
<organism evidence="3 4">
    <name type="scientific">Hyalella azteca</name>
    <name type="common">Amphipod</name>
    <dbReference type="NCBI Taxonomy" id="294128"/>
    <lineage>
        <taxon>Eukaryota</taxon>
        <taxon>Metazoa</taxon>
        <taxon>Ecdysozoa</taxon>
        <taxon>Arthropoda</taxon>
        <taxon>Crustacea</taxon>
        <taxon>Multicrustacea</taxon>
        <taxon>Malacostraca</taxon>
        <taxon>Eumalacostraca</taxon>
        <taxon>Peracarida</taxon>
        <taxon>Amphipoda</taxon>
        <taxon>Senticaudata</taxon>
        <taxon>Talitrida</taxon>
        <taxon>Talitroidea</taxon>
        <taxon>Hyalellidae</taxon>
        <taxon>Hyalella</taxon>
    </lineage>
</organism>
<dbReference type="PROSITE" id="PS51363">
    <property type="entry name" value="W2"/>
    <property type="match status" value="1"/>
</dbReference>
<dbReference type="Proteomes" id="UP000694843">
    <property type="component" value="Unplaced"/>
</dbReference>
<evidence type="ECO:0000313" key="3">
    <source>
        <dbReference type="Proteomes" id="UP000694843"/>
    </source>
</evidence>
<dbReference type="GeneID" id="108666218"/>
<comment type="similarity">
    <text evidence="1">Belongs to the BZW family.</text>
</comment>
<gene>
    <name evidence="4" type="primary">LOC108666218</name>
</gene>
<evidence type="ECO:0000256" key="1">
    <source>
        <dbReference type="ARBA" id="ARBA00008151"/>
    </source>
</evidence>
<dbReference type="KEGG" id="hazt:108666218"/>
<dbReference type="InterPro" id="IPR057397">
    <property type="entry name" value="HEAT_5MP1_2"/>
</dbReference>
<keyword evidence="3" id="KW-1185">Reference proteome</keyword>
<feature type="domain" description="W2" evidence="2">
    <location>
        <begin position="240"/>
        <end position="420"/>
    </location>
</feature>
<dbReference type="AlphaFoldDB" id="A0A8B7N5J9"/>
<evidence type="ECO:0000313" key="4">
    <source>
        <dbReference type="RefSeq" id="XP_018008544.1"/>
    </source>
</evidence>
<dbReference type="InterPro" id="IPR043510">
    <property type="entry name" value="W2_5MP1/2"/>
</dbReference>
<dbReference type="Gene3D" id="1.25.40.180">
    <property type="match status" value="1"/>
</dbReference>
<dbReference type="Pfam" id="PF25504">
    <property type="entry name" value="HEAT_5MP1_2"/>
    <property type="match status" value="1"/>
</dbReference>
<dbReference type="SMART" id="SM00515">
    <property type="entry name" value="eIF5C"/>
    <property type="match status" value="1"/>
</dbReference>
<evidence type="ECO:0000259" key="2">
    <source>
        <dbReference type="PROSITE" id="PS51363"/>
    </source>
</evidence>
<dbReference type="FunFam" id="1.25.40.180:FF:000006">
    <property type="entry name" value="Basic leucine zipper and W2 domain-containing protein 1"/>
    <property type="match status" value="1"/>
</dbReference>
<name>A0A8B7N5J9_HYAAZ</name>
<accession>A0A8B7N5J9</accession>
<dbReference type="OrthoDB" id="1727522at2759"/>
<dbReference type="GO" id="GO:0016020">
    <property type="term" value="C:membrane"/>
    <property type="evidence" value="ECO:0007669"/>
    <property type="project" value="TreeGrafter"/>
</dbReference>
<dbReference type="GO" id="GO:0006417">
    <property type="term" value="P:regulation of translation"/>
    <property type="evidence" value="ECO:0007669"/>
    <property type="project" value="UniProtKB-ARBA"/>
</dbReference>
<reference evidence="4" key="1">
    <citation type="submission" date="2025-08" db="UniProtKB">
        <authorList>
            <consortium name="RefSeq"/>
        </authorList>
    </citation>
    <scope>IDENTIFICATION</scope>
    <source>
        <tissue evidence="4">Whole organism</tissue>
    </source>
</reference>
<dbReference type="PANTHER" id="PTHR14208:SF2">
    <property type="entry name" value="PROTEIN KRASAVIETZ"/>
    <property type="match status" value="1"/>
</dbReference>
<dbReference type="Pfam" id="PF02020">
    <property type="entry name" value="W2"/>
    <property type="match status" value="1"/>
</dbReference>
<dbReference type="InterPro" id="IPR016024">
    <property type="entry name" value="ARM-type_fold"/>
</dbReference>
<dbReference type="PANTHER" id="PTHR14208">
    <property type="entry name" value="BASIC LEUCINE ZIPPER AND W2 DOMAIN-CONTAINING PROTEIN"/>
    <property type="match status" value="1"/>
</dbReference>
<dbReference type="InterPro" id="IPR051245">
    <property type="entry name" value="eIF5-mimic_regulator"/>
</dbReference>
<dbReference type="RefSeq" id="XP_018008544.1">
    <property type="nucleotide sequence ID" value="XM_018153055.2"/>
</dbReference>
<dbReference type="GO" id="GO:0005737">
    <property type="term" value="C:cytoplasm"/>
    <property type="evidence" value="ECO:0007669"/>
    <property type="project" value="UniProtKB-ARBA"/>
</dbReference>
<dbReference type="CTD" id="40680"/>
<dbReference type="CDD" id="cd11560">
    <property type="entry name" value="W2_eIF5C_like"/>
    <property type="match status" value="1"/>
</dbReference>
<protein>
    <submittedName>
        <fullName evidence="4">EIF5-mimic protein 2</fullName>
    </submittedName>
</protein>
<proteinExistence type="inferred from homology"/>
<dbReference type="SUPFAM" id="SSF48371">
    <property type="entry name" value="ARM repeat"/>
    <property type="match status" value="1"/>
</dbReference>
<dbReference type="InterPro" id="IPR003307">
    <property type="entry name" value="W2_domain"/>
</dbReference>